<feature type="domain" description="Cas6b N-terminal" evidence="2">
    <location>
        <begin position="31"/>
        <end position="132"/>
    </location>
</feature>
<gene>
    <name evidence="3" type="ordered locus">mru_1177</name>
</gene>
<sequence>MWVKRIYYVSLIRFKILKKRLIKSLLFRCTMKINTCHLVLKTNKKVKQNPSKFRGYIGREFDKYPILHNHYGNNKFLYSYPLVQYQIIDGQPSILGIEEGADILVDISSKIKALKMGDSYYRVEDHYLYYKEYDVRATRKYHQYKFLSPWLALNTKNYQSFKNIKDWKEKKSFLNNIMVGNILSMSKGLGIIVNKRLHVSSLLDDEIAEYKNVQMNAFTGEFKVNFNIPDFFGFGKGVSQGFGTVIKVTDQEED</sequence>
<evidence type="ECO:0000313" key="3">
    <source>
        <dbReference type="EMBL" id="ADC47027.1"/>
    </source>
</evidence>
<dbReference type="HOGENOM" id="CLU_086561_0_0_2"/>
<keyword evidence="4" id="KW-1185">Reference proteome</keyword>
<organism evidence="3 4">
    <name type="scientific">Methanobrevibacter ruminantium (strain ATCC 35063 / DSM 1093 / JCM 13430 / OCM 146 / M1)</name>
    <name type="common">Methanobacterium ruminantium</name>
    <dbReference type="NCBI Taxonomy" id="634498"/>
    <lineage>
        <taxon>Archaea</taxon>
        <taxon>Methanobacteriati</taxon>
        <taxon>Methanobacteriota</taxon>
        <taxon>Methanomada group</taxon>
        <taxon>Methanobacteria</taxon>
        <taxon>Methanobacteriales</taxon>
        <taxon>Methanobacteriaceae</taxon>
        <taxon>Methanobrevibacter</taxon>
    </lineage>
</organism>
<dbReference type="Pfam" id="PF17955">
    <property type="entry name" value="Cas6b_N"/>
    <property type="match status" value="1"/>
</dbReference>
<dbReference type="EMBL" id="CP001719">
    <property type="protein sequence ID" value="ADC47027.1"/>
    <property type="molecule type" value="Genomic_DNA"/>
</dbReference>
<proteinExistence type="predicted"/>
<feature type="domain" description="Cas6b C-terminal" evidence="1">
    <location>
        <begin position="138"/>
        <end position="248"/>
    </location>
</feature>
<dbReference type="AlphaFoldDB" id="D3E3B6"/>
<dbReference type="InterPro" id="IPR041528">
    <property type="entry name" value="Cas6b_N"/>
</dbReference>
<evidence type="ECO:0000313" key="4">
    <source>
        <dbReference type="Proteomes" id="UP000008680"/>
    </source>
</evidence>
<dbReference type="KEGG" id="mru:mru_1177"/>
<dbReference type="Pfam" id="PF17262">
    <property type="entry name" value="Cas6b_C"/>
    <property type="match status" value="1"/>
</dbReference>
<accession>D3E3B6</accession>
<evidence type="ECO:0000259" key="2">
    <source>
        <dbReference type="Pfam" id="PF17955"/>
    </source>
</evidence>
<evidence type="ECO:0008006" key="5">
    <source>
        <dbReference type="Google" id="ProtNLM"/>
    </source>
</evidence>
<dbReference type="STRING" id="634498.mru_1177"/>
<dbReference type="InterPro" id="IPR020209">
    <property type="entry name" value="Cas6b_C"/>
</dbReference>
<reference evidence="3 4" key="1">
    <citation type="journal article" date="2010" name="PLoS ONE">
        <title>The genome sequence of the rumen methanogen Methanobrevibacter ruminantium reveals new possibilities for controlling ruminant methane emissions.</title>
        <authorList>
            <person name="Leahy S.C."/>
            <person name="Kelly W.J."/>
            <person name="Altermann E."/>
            <person name="Ronimus R.S."/>
            <person name="Yeoman C.J."/>
            <person name="Pacheco D.M."/>
            <person name="Li D."/>
            <person name="Kong Z."/>
            <person name="McTavish S."/>
            <person name="Sang C."/>
            <person name="Lambie S.C."/>
            <person name="Janssen P.H."/>
            <person name="Dey D."/>
            <person name="Attwood G.T."/>
        </authorList>
    </citation>
    <scope>NUCLEOTIDE SEQUENCE [LARGE SCALE GENOMIC DNA]</scope>
    <source>
        <strain evidence="4">ATCC 35063 / DSM 1093 / JCM 13430 / OCM 146 / M1</strain>
    </source>
</reference>
<protein>
    <recommendedName>
        <fullName evidence="5">CRISPR-associated protein Cas6</fullName>
    </recommendedName>
</protein>
<dbReference type="Proteomes" id="UP000008680">
    <property type="component" value="Chromosome"/>
</dbReference>
<dbReference type="eggNOG" id="arCOG05125">
    <property type="taxonomic scope" value="Archaea"/>
</dbReference>
<name>D3E3B6_METRM</name>
<evidence type="ECO:0000259" key="1">
    <source>
        <dbReference type="Pfam" id="PF17262"/>
    </source>
</evidence>
<dbReference type="PATRIC" id="fig|634498.28.peg.1178"/>